<dbReference type="EMBL" id="QQBC01000015">
    <property type="protein sequence ID" value="RDI60463.1"/>
    <property type="molecule type" value="Genomic_DNA"/>
</dbReference>
<organism evidence="2 3">
    <name type="scientific">Nocardia pseudobrasiliensis</name>
    <dbReference type="NCBI Taxonomy" id="45979"/>
    <lineage>
        <taxon>Bacteria</taxon>
        <taxon>Bacillati</taxon>
        <taxon>Actinomycetota</taxon>
        <taxon>Actinomycetes</taxon>
        <taxon>Mycobacteriales</taxon>
        <taxon>Nocardiaceae</taxon>
        <taxon>Nocardia</taxon>
    </lineage>
</organism>
<evidence type="ECO:0000313" key="3">
    <source>
        <dbReference type="Proteomes" id="UP000254869"/>
    </source>
</evidence>
<proteinExistence type="predicted"/>
<name>A0A370HPF6_9NOCA</name>
<dbReference type="Proteomes" id="UP000254869">
    <property type="component" value="Unassembled WGS sequence"/>
</dbReference>
<protein>
    <recommendedName>
        <fullName evidence="1">PspA-associated domain-containing protein</fullName>
    </recommendedName>
</protein>
<dbReference type="InterPro" id="IPR054437">
    <property type="entry name" value="PspA-assoc_dom"/>
</dbReference>
<sequence>MIRILDEGRYRVTEPEIAELNALDARLVEVADSDDDAAFIDILNRMRETVRRGVRGRKGRL</sequence>
<keyword evidence="3" id="KW-1185">Reference proteome</keyword>
<accession>A0A370HPF6</accession>
<gene>
    <name evidence="2" type="ORF">DFR76_11593</name>
</gene>
<evidence type="ECO:0000313" key="2">
    <source>
        <dbReference type="EMBL" id="RDI60463.1"/>
    </source>
</evidence>
<comment type="caution">
    <text evidence="2">The sequence shown here is derived from an EMBL/GenBank/DDBJ whole genome shotgun (WGS) entry which is preliminary data.</text>
</comment>
<feature type="domain" description="PspA-associated" evidence="1">
    <location>
        <begin position="2"/>
        <end position="52"/>
    </location>
</feature>
<dbReference type="AlphaFoldDB" id="A0A370HPF6"/>
<reference evidence="2 3" key="1">
    <citation type="submission" date="2018-07" db="EMBL/GenBank/DDBJ databases">
        <title>Genomic Encyclopedia of Type Strains, Phase IV (KMG-IV): sequencing the most valuable type-strain genomes for metagenomic binning, comparative biology and taxonomic classification.</title>
        <authorList>
            <person name="Goeker M."/>
        </authorList>
    </citation>
    <scope>NUCLEOTIDE SEQUENCE [LARGE SCALE GENOMIC DNA]</scope>
    <source>
        <strain evidence="2 3">DSM 44290</strain>
    </source>
</reference>
<dbReference type="Pfam" id="PF22743">
    <property type="entry name" value="PspAA"/>
    <property type="match status" value="1"/>
</dbReference>
<evidence type="ECO:0000259" key="1">
    <source>
        <dbReference type="Pfam" id="PF22743"/>
    </source>
</evidence>